<gene>
    <name evidence="1" type="ORF">PVAP13_3KG267182</name>
</gene>
<dbReference type="AlphaFoldDB" id="A0A8T0UYS6"/>
<sequence>MWKIIFCRSDMKNIYKATTTEQVMAPFSLPQFKEIWCTFLFFCYLLKFKVTLCGI</sequence>
<reference evidence="1" key="1">
    <citation type="submission" date="2020-05" db="EMBL/GenBank/DDBJ databases">
        <title>WGS assembly of Panicum virgatum.</title>
        <authorList>
            <person name="Lovell J.T."/>
            <person name="Jenkins J."/>
            <person name="Shu S."/>
            <person name="Juenger T.E."/>
            <person name="Schmutz J."/>
        </authorList>
    </citation>
    <scope>NUCLEOTIDE SEQUENCE</scope>
    <source>
        <strain evidence="1">AP13</strain>
    </source>
</reference>
<accession>A0A8T0UYS6</accession>
<evidence type="ECO:0000313" key="1">
    <source>
        <dbReference type="EMBL" id="KAG2628000.1"/>
    </source>
</evidence>
<comment type="caution">
    <text evidence="1">The sequence shown here is derived from an EMBL/GenBank/DDBJ whole genome shotgun (WGS) entry which is preliminary data.</text>
</comment>
<keyword evidence="2" id="KW-1185">Reference proteome</keyword>
<dbReference type="Proteomes" id="UP000823388">
    <property type="component" value="Chromosome 3K"/>
</dbReference>
<name>A0A8T0UYS6_PANVG</name>
<proteinExistence type="predicted"/>
<evidence type="ECO:0000313" key="2">
    <source>
        <dbReference type="Proteomes" id="UP000823388"/>
    </source>
</evidence>
<organism evidence="1 2">
    <name type="scientific">Panicum virgatum</name>
    <name type="common">Blackwell switchgrass</name>
    <dbReference type="NCBI Taxonomy" id="38727"/>
    <lineage>
        <taxon>Eukaryota</taxon>
        <taxon>Viridiplantae</taxon>
        <taxon>Streptophyta</taxon>
        <taxon>Embryophyta</taxon>
        <taxon>Tracheophyta</taxon>
        <taxon>Spermatophyta</taxon>
        <taxon>Magnoliopsida</taxon>
        <taxon>Liliopsida</taxon>
        <taxon>Poales</taxon>
        <taxon>Poaceae</taxon>
        <taxon>PACMAD clade</taxon>
        <taxon>Panicoideae</taxon>
        <taxon>Panicodae</taxon>
        <taxon>Paniceae</taxon>
        <taxon>Panicinae</taxon>
        <taxon>Panicum</taxon>
        <taxon>Panicum sect. Hiantes</taxon>
    </lineage>
</organism>
<dbReference type="EMBL" id="CM029041">
    <property type="protein sequence ID" value="KAG2628000.1"/>
    <property type="molecule type" value="Genomic_DNA"/>
</dbReference>
<protein>
    <submittedName>
        <fullName evidence="1">Uncharacterized protein</fullName>
    </submittedName>
</protein>